<dbReference type="InterPro" id="IPR029787">
    <property type="entry name" value="Nucleotide_cyclase"/>
</dbReference>
<dbReference type="SUPFAM" id="SSF55073">
    <property type="entry name" value="Nucleotide cyclase"/>
    <property type="match status" value="1"/>
</dbReference>
<dbReference type="RefSeq" id="WP_380725399.1">
    <property type="nucleotide sequence ID" value="NZ_JBHTLK010000125.1"/>
</dbReference>
<evidence type="ECO:0000256" key="1">
    <source>
        <dbReference type="SAM" id="MobiDB-lite"/>
    </source>
</evidence>
<sequence>MDDDFTRRVLLSLDVENYSARTDVDQYGVQRALVTVVEDAAARAGFDRSRWKVQGSGDGELAVLPADTAEKRVVDDLPRALVDALAAHNGTARRELKLRLRVAVHQGLVRATPGGYAGAGVVAVSRMVDSAPGRLALRACPDVDLVILLSPLLYADLVVQGHTRLSTEDFREVPVVAKTFRGTAWLHVPGLDVHALRLDQPADTVAEAAPEPAPVEPPATGGHNTTVHGGVRGRNVVIGVQNRIGR</sequence>
<gene>
    <name evidence="2" type="ORF">ACFQ3T_22150</name>
</gene>
<dbReference type="EMBL" id="JBHTLK010000125">
    <property type="protein sequence ID" value="MFD1149843.1"/>
    <property type="molecule type" value="Genomic_DNA"/>
</dbReference>
<proteinExistence type="predicted"/>
<comment type="caution">
    <text evidence="2">The sequence shown here is derived from an EMBL/GenBank/DDBJ whole genome shotgun (WGS) entry which is preliminary data.</text>
</comment>
<feature type="region of interest" description="Disordered" evidence="1">
    <location>
        <begin position="209"/>
        <end position="228"/>
    </location>
</feature>
<reference evidence="3" key="1">
    <citation type="journal article" date="2019" name="Int. J. Syst. Evol. Microbiol.">
        <title>The Global Catalogue of Microorganisms (GCM) 10K type strain sequencing project: providing services to taxonomists for standard genome sequencing and annotation.</title>
        <authorList>
            <consortium name="The Broad Institute Genomics Platform"/>
            <consortium name="The Broad Institute Genome Sequencing Center for Infectious Disease"/>
            <person name="Wu L."/>
            <person name="Ma J."/>
        </authorList>
    </citation>
    <scope>NUCLEOTIDE SEQUENCE [LARGE SCALE GENOMIC DNA]</scope>
    <source>
        <strain evidence="3">CCUG 60214</strain>
    </source>
</reference>
<feature type="compositionally biased region" description="Low complexity" evidence="1">
    <location>
        <begin position="218"/>
        <end position="228"/>
    </location>
</feature>
<name>A0ABW3QYI9_9PSEU</name>
<organism evidence="2 3">
    <name type="scientific">Saccharothrix hoggarensis</name>
    <dbReference type="NCBI Taxonomy" id="913853"/>
    <lineage>
        <taxon>Bacteria</taxon>
        <taxon>Bacillati</taxon>
        <taxon>Actinomycetota</taxon>
        <taxon>Actinomycetes</taxon>
        <taxon>Pseudonocardiales</taxon>
        <taxon>Pseudonocardiaceae</taxon>
        <taxon>Saccharothrix</taxon>
    </lineage>
</organism>
<protein>
    <submittedName>
        <fullName evidence="2">Uncharacterized protein</fullName>
    </submittedName>
</protein>
<dbReference type="Gene3D" id="3.30.70.1230">
    <property type="entry name" value="Nucleotide cyclase"/>
    <property type="match status" value="1"/>
</dbReference>
<accession>A0ABW3QYI9</accession>
<dbReference type="Proteomes" id="UP001597168">
    <property type="component" value="Unassembled WGS sequence"/>
</dbReference>
<evidence type="ECO:0000313" key="2">
    <source>
        <dbReference type="EMBL" id="MFD1149843.1"/>
    </source>
</evidence>
<evidence type="ECO:0000313" key="3">
    <source>
        <dbReference type="Proteomes" id="UP001597168"/>
    </source>
</evidence>
<keyword evidence="3" id="KW-1185">Reference proteome</keyword>